<name>A0A2S5CRM0_9GAMM</name>
<keyword evidence="1" id="KW-0812">Transmembrane</keyword>
<accession>A0A2S5CRM0</accession>
<dbReference type="RefSeq" id="WP_103973177.1">
    <property type="nucleotide sequence ID" value="NZ_PGFZ01000001.1"/>
</dbReference>
<feature type="transmembrane region" description="Helical" evidence="1">
    <location>
        <begin position="59"/>
        <end position="77"/>
    </location>
</feature>
<evidence type="ECO:0000256" key="1">
    <source>
        <dbReference type="SAM" id="Phobius"/>
    </source>
</evidence>
<dbReference type="EMBL" id="PGFZ01000001">
    <property type="protein sequence ID" value="POZ53469.1"/>
    <property type="molecule type" value="Genomic_DNA"/>
</dbReference>
<organism evidence="2 3">
    <name type="scientific">Methylovulum psychrotolerans</name>
    <dbReference type="NCBI Taxonomy" id="1704499"/>
    <lineage>
        <taxon>Bacteria</taxon>
        <taxon>Pseudomonadati</taxon>
        <taxon>Pseudomonadota</taxon>
        <taxon>Gammaproteobacteria</taxon>
        <taxon>Methylococcales</taxon>
        <taxon>Methylococcaceae</taxon>
        <taxon>Methylovulum</taxon>
    </lineage>
</organism>
<dbReference type="AlphaFoldDB" id="A0A2S5CRM0"/>
<comment type="caution">
    <text evidence="2">The sequence shown here is derived from an EMBL/GenBank/DDBJ whole genome shotgun (WGS) entry which is preliminary data.</text>
</comment>
<sequence>MQPPFDPQRLQADLRMPWLSVAAAVLVSIALVLVCQHFGDSIQQPLPDTPREWLRTALYATAIVTFPFTNLLRHIQLRLNQTMPCPSDAYPATAKRRYWVTVTVSMALIQSPVIYGFVMFYFGDPVNTLTIFTLMSALGFYLYRPKPQEYQALMTALARQHHDE</sequence>
<gene>
    <name evidence="2" type="ORF">AADEFJLK_00494</name>
</gene>
<reference evidence="2 3" key="1">
    <citation type="submission" date="2017-11" db="EMBL/GenBank/DDBJ databases">
        <title>Draft Genome Sequence of Methylobacter psychrotolerans Sph1T, an Obligate Methanotroph from Low-Temperature Environments.</title>
        <authorList>
            <person name="Oshkin I.Y."/>
            <person name="Miroshnikov K."/>
            <person name="Belova S.E."/>
            <person name="Korzhenkov A."/>
            <person name="Toshchakov S.V."/>
            <person name="Dedysh S.N."/>
        </authorList>
    </citation>
    <scope>NUCLEOTIDE SEQUENCE [LARGE SCALE GENOMIC DNA]</scope>
    <source>
        <strain evidence="2 3">Sph1</strain>
    </source>
</reference>
<feature type="transmembrane region" description="Helical" evidence="1">
    <location>
        <begin position="98"/>
        <end position="120"/>
    </location>
</feature>
<keyword evidence="1" id="KW-0472">Membrane</keyword>
<dbReference type="Proteomes" id="UP000237423">
    <property type="component" value="Unassembled WGS sequence"/>
</dbReference>
<evidence type="ECO:0000313" key="3">
    <source>
        <dbReference type="Proteomes" id="UP000237423"/>
    </source>
</evidence>
<keyword evidence="1" id="KW-1133">Transmembrane helix</keyword>
<protein>
    <submittedName>
        <fullName evidence="2">Uncharacterized protein</fullName>
    </submittedName>
</protein>
<evidence type="ECO:0000313" key="2">
    <source>
        <dbReference type="EMBL" id="POZ53469.1"/>
    </source>
</evidence>
<feature type="transmembrane region" description="Helical" evidence="1">
    <location>
        <begin position="18"/>
        <end position="39"/>
    </location>
</feature>
<proteinExistence type="predicted"/>
<feature type="transmembrane region" description="Helical" evidence="1">
    <location>
        <begin position="126"/>
        <end position="143"/>
    </location>
</feature>